<dbReference type="AlphaFoldDB" id="A0A2I1HU21"/>
<reference evidence="1 2" key="1">
    <citation type="submission" date="2015-10" db="EMBL/GenBank/DDBJ databases">
        <title>Genome analyses suggest a sexual origin of heterokaryosis in a supposedly ancient asexual fungus.</title>
        <authorList>
            <person name="Ropars J."/>
            <person name="Sedzielewska K."/>
            <person name="Noel J."/>
            <person name="Charron P."/>
            <person name="Farinelli L."/>
            <person name="Marton T."/>
            <person name="Kruger M."/>
            <person name="Pelin A."/>
            <person name="Brachmann A."/>
            <person name="Corradi N."/>
        </authorList>
    </citation>
    <scope>NUCLEOTIDE SEQUENCE [LARGE SCALE GENOMIC DNA]</scope>
    <source>
        <strain evidence="1 2">A4</strain>
    </source>
</reference>
<dbReference type="Proteomes" id="UP000234323">
    <property type="component" value="Unassembled WGS sequence"/>
</dbReference>
<name>A0A2I1HU21_9GLOM</name>
<accession>A0A2I1HU21</accession>
<dbReference type="EMBL" id="LLXI01006902">
    <property type="protein sequence ID" value="PKY62333.1"/>
    <property type="molecule type" value="Genomic_DNA"/>
</dbReference>
<keyword evidence="2" id="KW-1185">Reference proteome</keyword>
<evidence type="ECO:0008006" key="3">
    <source>
        <dbReference type="Google" id="ProtNLM"/>
    </source>
</evidence>
<organism evidence="1 2">
    <name type="scientific">Rhizophagus irregularis</name>
    <dbReference type="NCBI Taxonomy" id="588596"/>
    <lineage>
        <taxon>Eukaryota</taxon>
        <taxon>Fungi</taxon>
        <taxon>Fungi incertae sedis</taxon>
        <taxon>Mucoromycota</taxon>
        <taxon>Glomeromycotina</taxon>
        <taxon>Glomeromycetes</taxon>
        <taxon>Glomerales</taxon>
        <taxon>Glomeraceae</taxon>
        <taxon>Rhizophagus</taxon>
    </lineage>
</organism>
<sequence length="78" mass="8836">DKENIENYILSRVNNEKYAILNNLGLGPSFGNGDLQLRGNNYSCSACCYKGGSYDKFIREVVGVFSVKEYEIFQIIKD</sequence>
<feature type="non-terminal residue" evidence="1">
    <location>
        <position position="1"/>
    </location>
</feature>
<comment type="caution">
    <text evidence="1">The sequence shown here is derived from an EMBL/GenBank/DDBJ whole genome shotgun (WGS) entry which is preliminary data.</text>
</comment>
<proteinExistence type="predicted"/>
<evidence type="ECO:0000313" key="2">
    <source>
        <dbReference type="Proteomes" id="UP000234323"/>
    </source>
</evidence>
<evidence type="ECO:0000313" key="1">
    <source>
        <dbReference type="EMBL" id="PKY62333.1"/>
    </source>
</evidence>
<protein>
    <recommendedName>
        <fullName evidence="3">TLDc domain-containing protein</fullName>
    </recommendedName>
</protein>
<gene>
    <name evidence="1" type="ORF">RhiirA4_488629</name>
</gene>